<reference evidence="2 3" key="1">
    <citation type="submission" date="2016-10" db="EMBL/GenBank/DDBJ databases">
        <title>The genome sequence of Colletotrichum fioriniae PJ7.</title>
        <authorList>
            <person name="Baroncelli R."/>
        </authorList>
    </citation>
    <scope>NUCLEOTIDE SEQUENCE [LARGE SCALE GENOMIC DNA]</scope>
    <source>
        <strain evidence="2">Col 31</strain>
    </source>
</reference>
<dbReference type="Gene3D" id="3.40.50.880">
    <property type="match status" value="1"/>
</dbReference>
<dbReference type="Proteomes" id="UP001239795">
    <property type="component" value="Unassembled WGS sequence"/>
</dbReference>
<dbReference type="AlphaFoldDB" id="A0AAI9XSP8"/>
<evidence type="ECO:0000313" key="2">
    <source>
        <dbReference type="EMBL" id="KAK1458219.1"/>
    </source>
</evidence>
<sequence length="292" mass="32990">MASSVRVSGYKNSTSRHSNGLTIRRDHKHLGHYHLHSHILNFEKSPFFPLYATFQPTTMEFNLSKPNRKIHAGVILTKGVTEMLDVAPFEFFAWTDKTSRQMLNLPQEMWEDDIEFDLHWITEDGKPAQMKSRAQIQPTDSFESCPPLDIALMGAHDLKYKTSEAELAFIRKVYEQCSAFLTICGGMFPLLEAGLLAGKTATCPRMIVSAMKKSIPVVDWVETRWAHDGKLWTSSSLLNGTDMMRAFAEATWGGKTNNGWVEAALDIGGYPVRDVGFKDFKGHHYAVDQLPF</sequence>
<dbReference type="SUPFAM" id="SSF52317">
    <property type="entry name" value="Class I glutamine amidotransferase-like"/>
    <property type="match status" value="1"/>
</dbReference>
<name>A0AAI9XSP8_9PEZI</name>
<evidence type="ECO:0000259" key="1">
    <source>
        <dbReference type="Pfam" id="PF01965"/>
    </source>
</evidence>
<dbReference type="PANTHER" id="PTHR43130">
    <property type="entry name" value="ARAC-FAMILY TRANSCRIPTIONAL REGULATOR"/>
    <property type="match status" value="1"/>
</dbReference>
<keyword evidence="3" id="KW-1185">Reference proteome</keyword>
<comment type="caution">
    <text evidence="2">The sequence shown here is derived from an EMBL/GenBank/DDBJ whole genome shotgun (WGS) entry which is preliminary data.</text>
</comment>
<dbReference type="Pfam" id="PF01965">
    <property type="entry name" value="DJ-1_PfpI"/>
    <property type="match status" value="1"/>
</dbReference>
<accession>A0AAI9XSP8</accession>
<dbReference type="PANTHER" id="PTHR43130:SF7">
    <property type="entry name" value="DJ-1_PFPI DOMAIN-CONTAINING PROTEIN"/>
    <property type="match status" value="1"/>
</dbReference>
<gene>
    <name evidence="2" type="ORF">CMEL01_15566</name>
</gene>
<dbReference type="InterPro" id="IPR052158">
    <property type="entry name" value="INH-QAR"/>
</dbReference>
<dbReference type="EMBL" id="MLGG01000014">
    <property type="protein sequence ID" value="KAK1458219.1"/>
    <property type="molecule type" value="Genomic_DNA"/>
</dbReference>
<evidence type="ECO:0000313" key="3">
    <source>
        <dbReference type="Proteomes" id="UP001239795"/>
    </source>
</evidence>
<organism evidence="2 3">
    <name type="scientific">Colletotrichum melonis</name>
    <dbReference type="NCBI Taxonomy" id="1209925"/>
    <lineage>
        <taxon>Eukaryota</taxon>
        <taxon>Fungi</taxon>
        <taxon>Dikarya</taxon>
        <taxon>Ascomycota</taxon>
        <taxon>Pezizomycotina</taxon>
        <taxon>Sordariomycetes</taxon>
        <taxon>Hypocreomycetidae</taxon>
        <taxon>Glomerellales</taxon>
        <taxon>Glomerellaceae</taxon>
        <taxon>Colletotrichum</taxon>
        <taxon>Colletotrichum acutatum species complex</taxon>
    </lineage>
</organism>
<dbReference type="InterPro" id="IPR002818">
    <property type="entry name" value="DJ-1/PfpI"/>
</dbReference>
<dbReference type="InterPro" id="IPR029062">
    <property type="entry name" value="Class_I_gatase-like"/>
</dbReference>
<protein>
    <recommendedName>
        <fullName evidence="1">DJ-1/PfpI domain-containing protein</fullName>
    </recommendedName>
</protein>
<proteinExistence type="predicted"/>
<feature type="domain" description="DJ-1/PfpI" evidence="1">
    <location>
        <begin position="115"/>
        <end position="249"/>
    </location>
</feature>